<dbReference type="RefSeq" id="WP_262597284.1">
    <property type="nucleotide sequence ID" value="NZ_CP103300.1"/>
</dbReference>
<keyword evidence="3" id="KW-1185">Reference proteome</keyword>
<evidence type="ECO:0000313" key="1">
    <source>
        <dbReference type="EMBL" id="UYM15333.1"/>
    </source>
</evidence>
<organism evidence="2 3">
    <name type="scientific">Endozoicomonas euniceicola</name>
    <dbReference type="NCBI Taxonomy" id="1234143"/>
    <lineage>
        <taxon>Bacteria</taxon>
        <taxon>Pseudomonadati</taxon>
        <taxon>Pseudomonadota</taxon>
        <taxon>Gammaproteobacteria</taxon>
        <taxon>Oceanospirillales</taxon>
        <taxon>Endozoicomonadaceae</taxon>
        <taxon>Endozoicomonas</taxon>
    </lineage>
</organism>
<accession>A0ABY6GRF4</accession>
<proteinExistence type="predicted"/>
<name>A0ABY6GRF4_9GAMM</name>
<sequence length="44" mass="5295">MSTIVGTQRYSRQYRLLPPYIVQQAGHFYQIRKSQLLTFKARCF</sequence>
<gene>
    <name evidence="1" type="ORF">NX720_21145</name>
    <name evidence="2" type="ORF">NX720_21155</name>
</gene>
<reference evidence="2" key="1">
    <citation type="submission" date="2022-10" db="EMBL/GenBank/DDBJ databases">
        <title>Completed Genome Sequence of two octocoral isolated bacterium, Endozoicomonas euniceicola EF212T and Endozoicomonas gorgoniicola PS125T.</title>
        <authorList>
            <person name="Chiou Y.-J."/>
            <person name="Chen Y.-H."/>
        </authorList>
    </citation>
    <scope>NUCLEOTIDE SEQUENCE</scope>
    <source>
        <strain evidence="2">EF212</strain>
    </source>
</reference>
<evidence type="ECO:0000313" key="2">
    <source>
        <dbReference type="EMBL" id="UYM15335.1"/>
    </source>
</evidence>
<protein>
    <submittedName>
        <fullName evidence="2">Uncharacterized protein</fullName>
    </submittedName>
</protein>
<dbReference type="Proteomes" id="UP001163255">
    <property type="component" value="Chromosome"/>
</dbReference>
<dbReference type="EMBL" id="CP103300">
    <property type="protein sequence ID" value="UYM15333.1"/>
    <property type="molecule type" value="Genomic_DNA"/>
</dbReference>
<dbReference type="EMBL" id="CP103300">
    <property type="protein sequence ID" value="UYM15335.1"/>
    <property type="molecule type" value="Genomic_DNA"/>
</dbReference>
<evidence type="ECO:0000313" key="3">
    <source>
        <dbReference type="Proteomes" id="UP001163255"/>
    </source>
</evidence>